<proteinExistence type="predicted"/>
<organism evidence="1 2">
    <name type="scientific">Ridgeia piscesae</name>
    <name type="common">Tubeworm</name>
    <dbReference type="NCBI Taxonomy" id="27915"/>
    <lineage>
        <taxon>Eukaryota</taxon>
        <taxon>Metazoa</taxon>
        <taxon>Spiralia</taxon>
        <taxon>Lophotrochozoa</taxon>
        <taxon>Annelida</taxon>
        <taxon>Polychaeta</taxon>
        <taxon>Sedentaria</taxon>
        <taxon>Canalipalpata</taxon>
        <taxon>Sabellida</taxon>
        <taxon>Siboglinidae</taxon>
        <taxon>Ridgeia</taxon>
    </lineage>
</organism>
<name>A0AAD9NWC7_RIDPI</name>
<dbReference type="EMBL" id="JAODUO010000322">
    <property type="protein sequence ID" value="KAK2183129.1"/>
    <property type="molecule type" value="Genomic_DNA"/>
</dbReference>
<gene>
    <name evidence="1" type="ORF">NP493_318g01001</name>
</gene>
<comment type="caution">
    <text evidence="1">The sequence shown here is derived from an EMBL/GenBank/DDBJ whole genome shotgun (WGS) entry which is preliminary data.</text>
</comment>
<protein>
    <submittedName>
        <fullName evidence="1">Uncharacterized protein</fullName>
    </submittedName>
</protein>
<evidence type="ECO:0000313" key="2">
    <source>
        <dbReference type="Proteomes" id="UP001209878"/>
    </source>
</evidence>
<keyword evidence="2" id="KW-1185">Reference proteome</keyword>
<accession>A0AAD9NWC7</accession>
<sequence length="54" mass="6181">MQQTTHIETVTVVRPLKGLWQECSWPNGEPTTCTSNPNKEVVRVLHCISYIKLN</sequence>
<evidence type="ECO:0000313" key="1">
    <source>
        <dbReference type="EMBL" id="KAK2183129.1"/>
    </source>
</evidence>
<dbReference type="Proteomes" id="UP001209878">
    <property type="component" value="Unassembled WGS sequence"/>
</dbReference>
<dbReference type="AlphaFoldDB" id="A0AAD9NWC7"/>
<reference evidence="1" key="1">
    <citation type="journal article" date="2023" name="Mol. Biol. Evol.">
        <title>Third-Generation Sequencing Reveals the Adaptive Role of the Epigenome in Three Deep-Sea Polychaetes.</title>
        <authorList>
            <person name="Perez M."/>
            <person name="Aroh O."/>
            <person name="Sun Y."/>
            <person name="Lan Y."/>
            <person name="Juniper S.K."/>
            <person name="Young C.R."/>
            <person name="Angers B."/>
            <person name="Qian P.Y."/>
        </authorList>
    </citation>
    <scope>NUCLEOTIDE SEQUENCE</scope>
    <source>
        <strain evidence="1">R07B-5</strain>
    </source>
</reference>